<organism evidence="2 3">
    <name type="scientific">Caldicellulosiruptor bescii</name>
    <name type="common">Anaerocellum thermophilum</name>
    <dbReference type="NCBI Taxonomy" id="31899"/>
    <lineage>
        <taxon>Bacteria</taxon>
        <taxon>Bacillati</taxon>
        <taxon>Bacillota</taxon>
        <taxon>Bacillota incertae sedis</taxon>
        <taxon>Caldicellulosiruptorales</taxon>
        <taxon>Caldicellulosiruptoraceae</taxon>
        <taxon>Caldicellulosiruptor</taxon>
    </lineage>
</organism>
<comment type="caution">
    <text evidence="2">The sequence shown here is derived from an EMBL/GenBank/DDBJ whole genome shotgun (WGS) entry which is preliminary data.</text>
</comment>
<evidence type="ECO:0000256" key="1">
    <source>
        <dbReference type="ARBA" id="ARBA00006539"/>
    </source>
</evidence>
<name>A0ABY1S6J8_CALBS</name>
<dbReference type="GeneID" id="31773591"/>
<accession>A0ABY1S6J8</accession>
<gene>
    <name evidence="2" type="ORF">SAMN05216240_0810</name>
</gene>
<comment type="similarity">
    <text evidence="1">Belongs to the UPF0236 family.</text>
</comment>
<dbReference type="Pfam" id="PF06782">
    <property type="entry name" value="UPF0236"/>
    <property type="match status" value="1"/>
</dbReference>
<dbReference type="RefSeq" id="WP_015908571.1">
    <property type="nucleotide sequence ID" value="NZ_FUZJ01000001.1"/>
</dbReference>
<dbReference type="InterPro" id="IPR009620">
    <property type="entry name" value="UPF0236"/>
</dbReference>
<keyword evidence="3" id="KW-1185">Reference proteome</keyword>
<evidence type="ECO:0000313" key="3">
    <source>
        <dbReference type="Proteomes" id="UP000196803"/>
    </source>
</evidence>
<sequence>MYEMNEKEAVILERFINLLKEAPQMLERQKDLDKFAEEVSKILYSLLIEIIVYSIEKLDDKIKESEDVKENWKNIKRDYRTILMPHAVVVYKRRYYQHKQTGEYAYLVDKFLGIDSYQRLSQHYEEKIKSLFRVHKSFAGVLKELAKASSSTEISAQTIRNKVFKDKKKEEKKQN</sequence>
<evidence type="ECO:0000313" key="2">
    <source>
        <dbReference type="EMBL" id="SMR92082.1"/>
    </source>
</evidence>
<dbReference type="Proteomes" id="UP000196803">
    <property type="component" value="Unassembled WGS sequence"/>
</dbReference>
<proteinExistence type="inferred from homology"/>
<protein>
    <submittedName>
        <fullName evidence="2">Uncharacterized protein</fullName>
    </submittedName>
</protein>
<reference evidence="2 3" key="1">
    <citation type="submission" date="2017-05" db="EMBL/GenBank/DDBJ databases">
        <authorList>
            <person name="Varghese N."/>
            <person name="Submissions S."/>
        </authorList>
    </citation>
    <scope>NUCLEOTIDE SEQUENCE [LARGE SCALE GENOMIC DNA]</scope>
    <source>
        <strain evidence="2 3">MACB1020</strain>
    </source>
</reference>
<dbReference type="EMBL" id="FXXC01000001">
    <property type="protein sequence ID" value="SMR92082.1"/>
    <property type="molecule type" value="Genomic_DNA"/>
</dbReference>